<dbReference type="RefSeq" id="XP_001564663.1">
    <property type="nucleotide sequence ID" value="XM_001564613.1"/>
</dbReference>
<dbReference type="KEGG" id="lbz:LBRM_20_3830"/>
<dbReference type="VEuPathDB" id="TriTrypDB:LbrM.20.3830"/>
<gene>
    <name evidence="1" type="ORF">LBRM2904_20.4690</name>
</gene>
<evidence type="ECO:0000313" key="2">
    <source>
        <dbReference type="Proteomes" id="UP000319462"/>
    </source>
</evidence>
<sequence length="221" mass="24025">MSFSLAELQNVIFDALAGCPSDAPQQAKDTAVTLAGASIFAGSWQPMEATRLPVRDYLRGTGEFKTEDSCRRAVVRAVDAVLNEVLNDDAVNAFIGAKACDSVDVVGTCEQLLRKYLLWVLDGYLNYDGTSQCPFYNALQSTVCAFATEWSHAFGPMFTEAQGPHEFFSLLVTRGAWHGATAAARNPDDPKVHTIAAMVIQVFLMAKSYSPAMPFPSHFSL</sequence>
<dbReference type="AlphaFoldDB" id="A0A3P3Z5D9"/>
<dbReference type="Proteomes" id="UP000319462">
    <property type="component" value="Chromosome 20"/>
</dbReference>
<name>A0A3P3Z5D9_LEIBR</name>
<protein>
    <submittedName>
        <fullName evidence="1">Hypothetical_protein</fullName>
    </submittedName>
</protein>
<reference evidence="1 2" key="1">
    <citation type="submission" date="2018-09" db="EMBL/GenBank/DDBJ databases">
        <authorList>
            <person name="Peiro R."/>
            <person name="Begona"/>
            <person name="Cbmso G."/>
            <person name="Lopez M."/>
            <person name="Gonzalez S."/>
        </authorList>
    </citation>
    <scope>NUCLEOTIDE SEQUENCE [LARGE SCALE GENOMIC DNA]</scope>
</reference>
<accession>A0A3P3Z5D9</accession>
<proteinExistence type="predicted"/>
<evidence type="ECO:0000313" key="1">
    <source>
        <dbReference type="EMBL" id="SYZ65425.1"/>
    </source>
</evidence>
<organism evidence="1 2">
    <name type="scientific">Leishmania braziliensis MHOM/BR/75/M2904</name>
    <dbReference type="NCBI Taxonomy" id="420245"/>
    <lineage>
        <taxon>Eukaryota</taxon>
        <taxon>Discoba</taxon>
        <taxon>Euglenozoa</taxon>
        <taxon>Kinetoplastea</taxon>
        <taxon>Metakinetoplastina</taxon>
        <taxon>Trypanosomatida</taxon>
        <taxon>Trypanosomatidae</taxon>
        <taxon>Leishmaniinae</taxon>
        <taxon>Leishmania</taxon>
        <taxon>Leishmania braziliensis species complex</taxon>
    </lineage>
</organism>
<dbReference type="EMBL" id="LS997619">
    <property type="protein sequence ID" value="SYZ65425.1"/>
    <property type="molecule type" value="Genomic_DNA"/>
</dbReference>